<reference evidence="1" key="1">
    <citation type="submission" date="2013-08" db="EMBL/GenBank/DDBJ databases">
        <authorList>
            <person name="Mendez C."/>
            <person name="Richter M."/>
            <person name="Ferrer M."/>
            <person name="Sanchez J."/>
        </authorList>
    </citation>
    <scope>NUCLEOTIDE SEQUENCE</scope>
</reference>
<name>T1CBY5_9ZZZZ</name>
<feature type="non-terminal residue" evidence="1">
    <location>
        <position position="1"/>
    </location>
</feature>
<organism evidence="1">
    <name type="scientific">mine drainage metagenome</name>
    <dbReference type="NCBI Taxonomy" id="410659"/>
    <lineage>
        <taxon>unclassified sequences</taxon>
        <taxon>metagenomes</taxon>
        <taxon>ecological metagenomes</taxon>
    </lineage>
</organism>
<dbReference type="AlphaFoldDB" id="T1CBY5"/>
<evidence type="ECO:0000313" key="1">
    <source>
        <dbReference type="EMBL" id="EQD78868.1"/>
    </source>
</evidence>
<reference evidence="1" key="2">
    <citation type="journal article" date="2014" name="ISME J.">
        <title>Microbial stratification in low pH oxic and suboxic macroscopic growths along an acid mine drainage.</title>
        <authorList>
            <person name="Mendez-Garcia C."/>
            <person name="Mesa V."/>
            <person name="Sprenger R.R."/>
            <person name="Richter M."/>
            <person name="Diez M.S."/>
            <person name="Solano J."/>
            <person name="Bargiela R."/>
            <person name="Golyshina O.V."/>
            <person name="Manteca A."/>
            <person name="Ramos J.L."/>
            <person name="Gallego J.R."/>
            <person name="Llorente I."/>
            <person name="Martins Dos Santos V.A."/>
            <person name="Jensen O.N."/>
            <person name="Pelaez A.I."/>
            <person name="Sanchez J."/>
            <person name="Ferrer M."/>
        </authorList>
    </citation>
    <scope>NUCLEOTIDE SEQUENCE</scope>
</reference>
<gene>
    <name evidence="1" type="ORF">B1B_00491</name>
</gene>
<proteinExistence type="predicted"/>
<accession>T1CBY5</accession>
<dbReference type="InterPro" id="IPR018716">
    <property type="entry name" value="DUF2240"/>
</dbReference>
<dbReference type="Pfam" id="PF09999">
    <property type="entry name" value="DUF2240"/>
    <property type="match status" value="1"/>
</dbReference>
<comment type="caution">
    <text evidence="1">The sequence shown here is derived from an EMBL/GenBank/DDBJ whole genome shotgun (WGS) entry which is preliminary data.</text>
</comment>
<protein>
    <submittedName>
        <fullName evidence="1">Uncharacterized protein</fullName>
    </submittedName>
</protein>
<sequence length="86" mass="9738">NFSFTGVEIPLVFTFSPEDVLSSEGTSLMDRMFNAIDASGKVSREQVTEKAREIQDFMKYMTFEIALLSVMREEGIDVTTFLEELA</sequence>
<dbReference type="EMBL" id="AUZY01000376">
    <property type="protein sequence ID" value="EQD78868.1"/>
    <property type="molecule type" value="Genomic_DNA"/>
</dbReference>